<comment type="similarity">
    <text evidence="1">Belongs to the LysR transcriptional regulatory family.</text>
</comment>
<proteinExistence type="inferred from homology"/>
<dbReference type="Pfam" id="PF00126">
    <property type="entry name" value="HTH_1"/>
    <property type="match status" value="1"/>
</dbReference>
<accession>A0ABX0II21</accession>
<dbReference type="SUPFAM" id="SSF53850">
    <property type="entry name" value="Periplasmic binding protein-like II"/>
    <property type="match status" value="1"/>
</dbReference>
<evidence type="ECO:0000256" key="5">
    <source>
        <dbReference type="SAM" id="MobiDB-lite"/>
    </source>
</evidence>
<protein>
    <submittedName>
        <fullName evidence="7">LysR family transcriptional regulator</fullName>
    </submittedName>
</protein>
<evidence type="ECO:0000256" key="4">
    <source>
        <dbReference type="ARBA" id="ARBA00023163"/>
    </source>
</evidence>
<dbReference type="SUPFAM" id="SSF46785">
    <property type="entry name" value="Winged helix' DNA-binding domain"/>
    <property type="match status" value="1"/>
</dbReference>
<keyword evidence="3" id="KW-0238">DNA-binding</keyword>
<evidence type="ECO:0000256" key="3">
    <source>
        <dbReference type="ARBA" id="ARBA00023125"/>
    </source>
</evidence>
<dbReference type="InterPro" id="IPR036390">
    <property type="entry name" value="WH_DNA-bd_sf"/>
</dbReference>
<evidence type="ECO:0000313" key="8">
    <source>
        <dbReference type="Proteomes" id="UP000636394"/>
    </source>
</evidence>
<keyword evidence="8" id="KW-1185">Reference proteome</keyword>
<dbReference type="CDD" id="cd05466">
    <property type="entry name" value="PBP2_LTTR_substrate"/>
    <property type="match status" value="1"/>
</dbReference>
<reference evidence="7 8" key="1">
    <citation type="submission" date="2019-11" db="EMBL/GenBank/DDBJ databases">
        <title>Eggerthellaceae novel genus isolated from the rectal contents of marmort.</title>
        <authorList>
            <person name="Zhang G."/>
        </authorList>
    </citation>
    <scope>NUCLEOTIDE SEQUENCE [LARGE SCALE GENOMIC DNA]</scope>
    <source>
        <strain evidence="8">zg-886</strain>
    </source>
</reference>
<dbReference type="InterPro" id="IPR005119">
    <property type="entry name" value="LysR_subst-bd"/>
</dbReference>
<evidence type="ECO:0000313" key="7">
    <source>
        <dbReference type="EMBL" id="NHM14380.1"/>
    </source>
</evidence>
<dbReference type="PANTHER" id="PTHR30346">
    <property type="entry name" value="TRANSCRIPTIONAL DUAL REGULATOR HCAR-RELATED"/>
    <property type="match status" value="1"/>
</dbReference>
<evidence type="ECO:0000256" key="1">
    <source>
        <dbReference type="ARBA" id="ARBA00009437"/>
    </source>
</evidence>
<dbReference type="InterPro" id="IPR000847">
    <property type="entry name" value="LysR_HTH_N"/>
</dbReference>
<gene>
    <name evidence="7" type="ORF">GMI68_06315</name>
</gene>
<evidence type="ECO:0000259" key="6">
    <source>
        <dbReference type="PROSITE" id="PS50931"/>
    </source>
</evidence>
<keyword evidence="4" id="KW-0804">Transcription</keyword>
<evidence type="ECO:0000256" key="2">
    <source>
        <dbReference type="ARBA" id="ARBA00023015"/>
    </source>
</evidence>
<dbReference type="Gene3D" id="3.40.190.10">
    <property type="entry name" value="Periplasmic binding protein-like II"/>
    <property type="match status" value="2"/>
</dbReference>
<comment type="caution">
    <text evidence="7">The sequence shown here is derived from an EMBL/GenBank/DDBJ whole genome shotgun (WGS) entry which is preliminary data.</text>
</comment>
<keyword evidence="2" id="KW-0805">Transcription regulation</keyword>
<dbReference type="EMBL" id="WPCR01000007">
    <property type="protein sequence ID" value="NHM14380.1"/>
    <property type="molecule type" value="Genomic_DNA"/>
</dbReference>
<dbReference type="InterPro" id="IPR036388">
    <property type="entry name" value="WH-like_DNA-bd_sf"/>
</dbReference>
<dbReference type="Proteomes" id="UP000636394">
    <property type="component" value="Unassembled WGS sequence"/>
</dbReference>
<name>A0ABX0II21_9ACTN</name>
<dbReference type="Pfam" id="PF03466">
    <property type="entry name" value="LysR_substrate"/>
    <property type="match status" value="1"/>
</dbReference>
<dbReference type="PROSITE" id="PS50931">
    <property type="entry name" value="HTH_LYSR"/>
    <property type="match status" value="1"/>
</dbReference>
<dbReference type="PANTHER" id="PTHR30346:SF0">
    <property type="entry name" value="HCA OPERON TRANSCRIPTIONAL ACTIVATOR HCAR"/>
    <property type="match status" value="1"/>
</dbReference>
<organism evidence="7 8">
    <name type="scientific">Xiamenia xianingshaonis</name>
    <dbReference type="NCBI Taxonomy" id="2682776"/>
    <lineage>
        <taxon>Bacteria</taxon>
        <taxon>Bacillati</taxon>
        <taxon>Actinomycetota</taxon>
        <taxon>Coriobacteriia</taxon>
        <taxon>Eggerthellales</taxon>
        <taxon>Eggerthellaceae</taxon>
        <taxon>Xiamenia</taxon>
    </lineage>
</organism>
<feature type="domain" description="HTH lysR-type" evidence="6">
    <location>
        <begin position="65"/>
        <end position="122"/>
    </location>
</feature>
<feature type="compositionally biased region" description="Basic residues" evidence="5">
    <location>
        <begin position="1"/>
        <end position="10"/>
    </location>
</feature>
<dbReference type="Gene3D" id="1.10.10.10">
    <property type="entry name" value="Winged helix-like DNA-binding domain superfamily/Winged helix DNA-binding domain"/>
    <property type="match status" value="1"/>
</dbReference>
<sequence>MTGRGARARKLSPTPPPRRIATSRPPFDTHTVQPWVIQRPTAEKTAGIRHRQDSSERMKERARPMNMTHITYFVAAATLGSFSLAAQENDVTYQAVSKSIANLEAELGEELFVRDGRGVSLTPFGSGLLEKAVEVKESFNELKAFAAHEARRRRGSTVIDIGLCIPPFCNDAKLRRGVERFVQTGMERDVHVIQCSWEKGLTLLSADKIDALVTLGAPPKSSGCNVSAIGTVPAGLIMGPNHPLAAREGITLEDVAAYPVLIDQRFDCFFDEMYPFYGPKLPDVRLSVDDSDAFHFQELGLVLTPGVPTLGIFPIGVMRFLPELETKKVPLCVVSIRGAKSSRCRAFEKFLYASMLNLMSHGV</sequence>
<feature type="region of interest" description="Disordered" evidence="5">
    <location>
        <begin position="1"/>
        <end position="31"/>
    </location>
</feature>